<protein>
    <submittedName>
        <fullName evidence="1">Uncharacterized protein</fullName>
    </submittedName>
</protein>
<gene>
    <name evidence="1" type="ORF">EYF80_019136</name>
</gene>
<keyword evidence="2" id="KW-1185">Reference proteome</keyword>
<comment type="caution">
    <text evidence="1">The sequence shown here is derived from an EMBL/GenBank/DDBJ whole genome shotgun (WGS) entry which is preliminary data.</text>
</comment>
<dbReference type="Proteomes" id="UP000314294">
    <property type="component" value="Unassembled WGS sequence"/>
</dbReference>
<evidence type="ECO:0000313" key="1">
    <source>
        <dbReference type="EMBL" id="TNN70699.1"/>
    </source>
</evidence>
<dbReference type="AlphaFoldDB" id="A0A4Z2HXY2"/>
<accession>A0A4Z2HXY2</accession>
<sequence>MPLSSMDSGLMDSERSHACCCTRGRGTACFFVCLLTSSWLSSMKSNMWLSCILANCLPSSMAFSHI</sequence>
<name>A0A4Z2HXY2_9TELE</name>
<dbReference type="EMBL" id="SRLO01000160">
    <property type="protein sequence ID" value="TNN70699.1"/>
    <property type="molecule type" value="Genomic_DNA"/>
</dbReference>
<evidence type="ECO:0000313" key="2">
    <source>
        <dbReference type="Proteomes" id="UP000314294"/>
    </source>
</evidence>
<reference evidence="1 2" key="1">
    <citation type="submission" date="2019-03" db="EMBL/GenBank/DDBJ databases">
        <title>First draft genome of Liparis tanakae, snailfish: a comprehensive survey of snailfish specific genes.</title>
        <authorList>
            <person name="Kim W."/>
            <person name="Song I."/>
            <person name="Jeong J.-H."/>
            <person name="Kim D."/>
            <person name="Kim S."/>
            <person name="Ryu S."/>
            <person name="Song J.Y."/>
            <person name="Lee S.K."/>
        </authorList>
    </citation>
    <scope>NUCLEOTIDE SEQUENCE [LARGE SCALE GENOMIC DNA]</scope>
    <source>
        <tissue evidence="1">Muscle</tissue>
    </source>
</reference>
<organism evidence="1 2">
    <name type="scientific">Liparis tanakae</name>
    <name type="common">Tanaka's snailfish</name>
    <dbReference type="NCBI Taxonomy" id="230148"/>
    <lineage>
        <taxon>Eukaryota</taxon>
        <taxon>Metazoa</taxon>
        <taxon>Chordata</taxon>
        <taxon>Craniata</taxon>
        <taxon>Vertebrata</taxon>
        <taxon>Euteleostomi</taxon>
        <taxon>Actinopterygii</taxon>
        <taxon>Neopterygii</taxon>
        <taxon>Teleostei</taxon>
        <taxon>Neoteleostei</taxon>
        <taxon>Acanthomorphata</taxon>
        <taxon>Eupercaria</taxon>
        <taxon>Perciformes</taxon>
        <taxon>Cottioidei</taxon>
        <taxon>Cottales</taxon>
        <taxon>Liparidae</taxon>
        <taxon>Liparis</taxon>
    </lineage>
</organism>
<proteinExistence type="predicted"/>